<reference evidence="6 7" key="1">
    <citation type="submission" date="2020-10" db="EMBL/GenBank/DDBJ databases">
        <title>Haloactinobacterium sp. RN3S43, a bacterium isolated from saline soil.</title>
        <authorList>
            <person name="Sun J.-Q."/>
        </authorList>
    </citation>
    <scope>NUCLEOTIDE SEQUENCE [LARGE SCALE GENOMIC DNA]</scope>
    <source>
        <strain evidence="6 7">RN3S43</strain>
    </source>
</reference>
<sequence length="438" mass="45972">MDGADAGAEADGGAPRETPLRAEHEALGAAFTDFGGWWMPVRYTSDRAEHTAVREAAGLFDISHMGEIFVRGSQAGEYLDFALAGRLSAVKVGRAKYTMLLAPDGGILDDLVVYRLEEQEFLVIANAANREVVAAELTTRADGFDVTVTDGSDDYALLALQGPRAVTILDEVVADGTISGLGMPLAEVKNYAWTDANLTPGEPGVDNRTNTDANLTPGEPGVDNRAKTDHNFTPGDRGVGGDGSAGGGHRGSTSGTTPLLLARTGYTGEDGFELYVAAEHAASLWRALLAAGESHGLVPAGLAARDTLRLEAGMPLYGHELSRDIVPAQAGLGRVIPADKRGFIGEPALEPRPQARVLVGLVAEGRRAGRAGYAVRQGDRVVGEITSGALSPTLGHPIALAYVDCAVAEDPEADLIIDVRGTPIRARLTTPPFYRRTS</sequence>
<dbReference type="EMBL" id="CP063169">
    <property type="protein sequence ID" value="QOR72533.1"/>
    <property type="molecule type" value="Genomic_DNA"/>
</dbReference>
<dbReference type="PIRSF" id="PIRSF006487">
    <property type="entry name" value="GcvT"/>
    <property type="match status" value="1"/>
</dbReference>
<dbReference type="InterPro" id="IPR013977">
    <property type="entry name" value="GcvT_C"/>
</dbReference>
<evidence type="ECO:0000259" key="5">
    <source>
        <dbReference type="Pfam" id="PF08669"/>
    </source>
</evidence>
<dbReference type="InterPro" id="IPR022903">
    <property type="entry name" value="GcvT_bac"/>
</dbReference>
<dbReference type="GO" id="GO:0008483">
    <property type="term" value="F:transaminase activity"/>
    <property type="evidence" value="ECO:0007669"/>
    <property type="project" value="UniProtKB-KW"/>
</dbReference>
<keyword evidence="1" id="KW-0032">Aminotransferase</keyword>
<protein>
    <recommendedName>
        <fullName evidence="1">Aminomethyltransferase</fullName>
        <ecNumber evidence="1">2.1.2.10</ecNumber>
    </recommendedName>
    <alternativeName>
        <fullName evidence="1">Glycine cleavage system T protein</fullName>
    </alternativeName>
</protein>
<accession>A0A7M1T0X6</accession>
<dbReference type="GO" id="GO:0004047">
    <property type="term" value="F:aminomethyltransferase activity"/>
    <property type="evidence" value="ECO:0007669"/>
    <property type="project" value="UniProtKB-UniRule"/>
</dbReference>
<evidence type="ECO:0000259" key="4">
    <source>
        <dbReference type="Pfam" id="PF01571"/>
    </source>
</evidence>
<dbReference type="Gene3D" id="4.10.1250.10">
    <property type="entry name" value="Aminomethyltransferase fragment"/>
    <property type="match status" value="1"/>
</dbReference>
<dbReference type="InterPro" id="IPR027266">
    <property type="entry name" value="TrmE/GcvT-like"/>
</dbReference>
<evidence type="ECO:0000256" key="2">
    <source>
        <dbReference type="PIRSR" id="PIRSR006487-1"/>
    </source>
</evidence>
<dbReference type="InterPro" id="IPR006222">
    <property type="entry name" value="GCVT_N"/>
</dbReference>
<keyword evidence="1" id="KW-0808">Transferase</keyword>
<feature type="compositionally biased region" description="Gly residues" evidence="3">
    <location>
        <begin position="237"/>
        <end position="250"/>
    </location>
</feature>
<feature type="domain" description="GCVT N-terminal" evidence="4">
    <location>
        <begin position="254"/>
        <end position="340"/>
    </location>
</feature>
<evidence type="ECO:0000313" key="6">
    <source>
        <dbReference type="EMBL" id="QOR72533.1"/>
    </source>
</evidence>
<dbReference type="PANTHER" id="PTHR43757">
    <property type="entry name" value="AMINOMETHYLTRANSFERASE"/>
    <property type="match status" value="1"/>
</dbReference>
<dbReference type="KEGG" id="halt:IM660_01495"/>
<dbReference type="SUPFAM" id="SSF103025">
    <property type="entry name" value="Folate-binding domain"/>
    <property type="match status" value="1"/>
</dbReference>
<dbReference type="AlphaFoldDB" id="A0A7M1T0X6"/>
<dbReference type="InterPro" id="IPR028896">
    <property type="entry name" value="GcvT/YgfZ/DmdA"/>
</dbReference>
<dbReference type="Gene3D" id="3.30.1360.120">
    <property type="entry name" value="Probable tRNA modification gtpase trme, domain 1"/>
    <property type="match status" value="2"/>
</dbReference>
<dbReference type="InterPro" id="IPR029043">
    <property type="entry name" value="GcvT/YgfZ_C"/>
</dbReference>
<evidence type="ECO:0000256" key="3">
    <source>
        <dbReference type="SAM" id="MobiDB-lite"/>
    </source>
</evidence>
<dbReference type="Pfam" id="PF01571">
    <property type="entry name" value="GCV_T"/>
    <property type="match status" value="2"/>
</dbReference>
<feature type="region of interest" description="Disordered" evidence="3">
    <location>
        <begin position="199"/>
        <end position="258"/>
    </location>
</feature>
<name>A0A7M1T0X6_9MICO</name>
<dbReference type="Proteomes" id="UP000593758">
    <property type="component" value="Chromosome"/>
</dbReference>
<evidence type="ECO:0000256" key="1">
    <source>
        <dbReference type="HAMAP-Rule" id="MF_00259"/>
    </source>
</evidence>
<dbReference type="HAMAP" id="MF_00259">
    <property type="entry name" value="GcvT"/>
    <property type="match status" value="1"/>
</dbReference>
<evidence type="ECO:0000313" key="7">
    <source>
        <dbReference type="Proteomes" id="UP000593758"/>
    </source>
</evidence>
<dbReference type="PANTHER" id="PTHR43757:SF2">
    <property type="entry name" value="AMINOMETHYLTRANSFERASE, MITOCHONDRIAL"/>
    <property type="match status" value="1"/>
</dbReference>
<comment type="subunit">
    <text evidence="1">The glycine cleavage system is composed of four proteins: P, T, L and H.</text>
</comment>
<dbReference type="EC" id="2.1.2.10" evidence="1"/>
<proteinExistence type="inferred from homology"/>
<feature type="domain" description="Aminomethyltransferase C-terminal" evidence="5">
    <location>
        <begin position="356"/>
        <end position="434"/>
    </location>
</feature>
<comment type="function">
    <text evidence="1">The glycine cleavage system catalyzes the degradation of glycine.</text>
</comment>
<dbReference type="Gene3D" id="2.40.30.110">
    <property type="entry name" value="Aminomethyltransferase beta-barrel domains"/>
    <property type="match status" value="1"/>
</dbReference>
<dbReference type="GO" id="GO:0019464">
    <property type="term" value="P:glycine decarboxylation via glycine cleavage system"/>
    <property type="evidence" value="ECO:0007669"/>
    <property type="project" value="UniProtKB-UniRule"/>
</dbReference>
<dbReference type="GO" id="GO:0005829">
    <property type="term" value="C:cytosol"/>
    <property type="evidence" value="ECO:0007669"/>
    <property type="project" value="TreeGrafter"/>
</dbReference>
<organism evidence="6 7">
    <name type="scientific">Ruania alkalisoli</name>
    <dbReference type="NCBI Taxonomy" id="2779775"/>
    <lineage>
        <taxon>Bacteria</taxon>
        <taxon>Bacillati</taxon>
        <taxon>Actinomycetota</taxon>
        <taxon>Actinomycetes</taxon>
        <taxon>Micrococcales</taxon>
        <taxon>Ruaniaceae</taxon>
        <taxon>Ruania</taxon>
    </lineage>
</organism>
<dbReference type="SUPFAM" id="SSF101790">
    <property type="entry name" value="Aminomethyltransferase beta-barrel domain"/>
    <property type="match status" value="1"/>
</dbReference>
<keyword evidence="7" id="KW-1185">Reference proteome</keyword>
<feature type="binding site" evidence="2">
    <location>
        <position position="273"/>
    </location>
    <ligand>
        <name>substrate</name>
    </ligand>
</feature>
<gene>
    <name evidence="1" type="primary">gcvT</name>
    <name evidence="6" type="ORF">IM660_01495</name>
</gene>
<feature type="domain" description="GCVT N-terminal" evidence="4">
    <location>
        <begin position="22"/>
        <end position="190"/>
    </location>
</feature>
<comment type="catalytic activity">
    <reaction evidence="1">
        <text>N(6)-[(R)-S(8)-aminomethyldihydrolipoyl]-L-lysyl-[protein] + (6S)-5,6,7,8-tetrahydrofolate = N(6)-[(R)-dihydrolipoyl]-L-lysyl-[protein] + (6R)-5,10-methylene-5,6,7,8-tetrahydrofolate + NH4(+)</text>
        <dbReference type="Rhea" id="RHEA:16945"/>
        <dbReference type="Rhea" id="RHEA-COMP:10475"/>
        <dbReference type="Rhea" id="RHEA-COMP:10492"/>
        <dbReference type="ChEBI" id="CHEBI:15636"/>
        <dbReference type="ChEBI" id="CHEBI:28938"/>
        <dbReference type="ChEBI" id="CHEBI:57453"/>
        <dbReference type="ChEBI" id="CHEBI:83100"/>
        <dbReference type="ChEBI" id="CHEBI:83143"/>
        <dbReference type="EC" id="2.1.2.10"/>
    </reaction>
</comment>
<dbReference type="Pfam" id="PF08669">
    <property type="entry name" value="GCV_T_C"/>
    <property type="match status" value="1"/>
</dbReference>
<comment type="similarity">
    <text evidence="1">Belongs to the GcvT family.</text>
</comment>